<dbReference type="GO" id="GO:0047472">
    <property type="term" value="F:3-carboxy-cis,cis-muconate cycloisomerase activity"/>
    <property type="evidence" value="ECO:0007669"/>
    <property type="project" value="UniProtKB-EC"/>
</dbReference>
<evidence type="ECO:0000313" key="3">
    <source>
        <dbReference type="EMBL" id="UWX53894.1"/>
    </source>
</evidence>
<dbReference type="PANTHER" id="PTHR43172">
    <property type="entry name" value="ADENYLOSUCCINATE LYASE"/>
    <property type="match status" value="1"/>
</dbReference>
<sequence length="437" mass="47398">MSLYSETFYADAVNRMFSDTQSIAYLLQVEAALAQAQADLGIIPKEAAAVITASCKVDFIDANKLKEEVVLGGNVAIPLVQQLTKVIKNVDFEASKYVHYGATSQDIIDTATVLAIKDYMSWLEGKLTALESALVALTKEHKHTLMIGRTLLQQAKPITFGLKTAGWLRSVSYAKNRLQKLTSGLFKIQLGGAVGSGNAGITTSVQEKCAEILGLSPAFPWQADRSSLVDFASALGVLSGSLGKIAKDISLMMQTEIAEAYEGAAEGKGGSSTMPHKRNPVTCALILSNSTRTPGLVSTMLSAMVQEHERSAGYWHAEWETLTQLMGLTAGSLEKSVDLIQNLEVQPEHMLRNIEMTGGLIYAEKVSLHLSKSIGRMQAHEAVKKACKTALAEKRHLKEVVQEAFPDIADLEALFQPENAIGHSVEWVEEILKKYSS</sequence>
<dbReference type="EMBL" id="CP104205">
    <property type="protein sequence ID" value="UWX53894.1"/>
    <property type="molecule type" value="Genomic_DNA"/>
</dbReference>
<dbReference type="Gene3D" id="1.10.40.30">
    <property type="entry name" value="Fumarase/aspartase (C-terminal domain)"/>
    <property type="match status" value="1"/>
</dbReference>
<dbReference type="InterPro" id="IPR020557">
    <property type="entry name" value="Fumarate_lyase_CS"/>
</dbReference>
<dbReference type="CDD" id="cd01597">
    <property type="entry name" value="pCLME"/>
    <property type="match status" value="1"/>
</dbReference>
<dbReference type="InterPro" id="IPR000362">
    <property type="entry name" value="Fumarate_lyase_fam"/>
</dbReference>
<dbReference type="SMART" id="SM00998">
    <property type="entry name" value="ADSL_C"/>
    <property type="match status" value="1"/>
</dbReference>
<dbReference type="InterPro" id="IPR012789">
    <property type="entry name" value="Protocat_PcaB-like"/>
</dbReference>
<evidence type="ECO:0000313" key="4">
    <source>
        <dbReference type="Proteomes" id="UP001059209"/>
    </source>
</evidence>
<dbReference type="PRINTS" id="PR00145">
    <property type="entry name" value="ARGSUCLYASE"/>
</dbReference>
<dbReference type="InterPro" id="IPR022761">
    <property type="entry name" value="Fumarate_lyase_N"/>
</dbReference>
<dbReference type="Proteomes" id="UP001059209">
    <property type="component" value="Chromosome"/>
</dbReference>
<dbReference type="InterPro" id="IPR019468">
    <property type="entry name" value="AdenyloSucc_lyase_C"/>
</dbReference>
<accession>A0ABY5Y6M6</accession>
<dbReference type="Gene3D" id="1.10.275.10">
    <property type="entry name" value="Fumarase/aspartase (N-terminal domain)"/>
    <property type="match status" value="1"/>
</dbReference>
<reference evidence="3" key="1">
    <citation type="submission" date="2022-09" db="EMBL/GenBank/DDBJ databases">
        <title>Maribacter litopenaei sp. nov., isolated from the intestinal tract of the Pacific White Shrimp, Litopenaeus vannamei.</title>
        <authorList>
            <person name="Kim S.Y."/>
            <person name="Hwang C.Y."/>
        </authorList>
    </citation>
    <scope>NUCLEOTIDE SEQUENCE</scope>
    <source>
        <strain evidence="3">HL-LV01</strain>
    </source>
</reference>
<protein>
    <submittedName>
        <fullName evidence="3">3-carboxy-cis,cis-muconate cycloisomerase</fullName>
        <ecNumber evidence="3">5.5.1.2</ecNumber>
    </submittedName>
</protein>
<comment type="similarity">
    <text evidence="1">Belongs to the class-II fumarase/aspartase family.</text>
</comment>
<evidence type="ECO:0000256" key="1">
    <source>
        <dbReference type="ARBA" id="ARBA00034772"/>
    </source>
</evidence>
<dbReference type="RefSeq" id="WP_260571444.1">
    <property type="nucleotide sequence ID" value="NZ_CP104205.1"/>
</dbReference>
<name>A0ABY5Y6M6_9FLAO</name>
<dbReference type="InterPro" id="IPR008948">
    <property type="entry name" value="L-Aspartase-like"/>
</dbReference>
<dbReference type="Pfam" id="PF10397">
    <property type="entry name" value="ADSL_C"/>
    <property type="match status" value="1"/>
</dbReference>
<dbReference type="NCBIfam" id="TIGR02426">
    <property type="entry name" value="protocat_pcaB"/>
    <property type="match status" value="1"/>
</dbReference>
<organism evidence="3 4">
    <name type="scientific">Maribacter litopenaei</name>
    <dbReference type="NCBI Taxonomy" id="2976127"/>
    <lineage>
        <taxon>Bacteria</taxon>
        <taxon>Pseudomonadati</taxon>
        <taxon>Bacteroidota</taxon>
        <taxon>Flavobacteriia</taxon>
        <taxon>Flavobacteriales</taxon>
        <taxon>Flavobacteriaceae</taxon>
        <taxon>Maribacter</taxon>
    </lineage>
</organism>
<keyword evidence="4" id="KW-1185">Reference proteome</keyword>
<proteinExistence type="inferred from homology"/>
<dbReference type="PANTHER" id="PTHR43172:SF2">
    <property type="entry name" value="ADENYLOSUCCINATE LYASE C-TERMINAL DOMAIN-CONTAINING PROTEIN"/>
    <property type="match status" value="1"/>
</dbReference>
<keyword evidence="3" id="KW-0413">Isomerase</keyword>
<dbReference type="Gene3D" id="1.20.200.10">
    <property type="entry name" value="Fumarase/aspartase (Central domain)"/>
    <property type="match status" value="1"/>
</dbReference>
<dbReference type="PROSITE" id="PS00163">
    <property type="entry name" value="FUMARATE_LYASES"/>
    <property type="match status" value="1"/>
</dbReference>
<dbReference type="InterPro" id="IPR024083">
    <property type="entry name" value="Fumarase/histidase_N"/>
</dbReference>
<feature type="domain" description="Adenylosuccinate lyase C-terminal" evidence="2">
    <location>
        <begin position="358"/>
        <end position="432"/>
    </location>
</feature>
<dbReference type="SUPFAM" id="SSF48557">
    <property type="entry name" value="L-aspartase-like"/>
    <property type="match status" value="1"/>
</dbReference>
<dbReference type="PRINTS" id="PR00149">
    <property type="entry name" value="FUMRATELYASE"/>
</dbReference>
<evidence type="ECO:0000259" key="2">
    <source>
        <dbReference type="SMART" id="SM00998"/>
    </source>
</evidence>
<dbReference type="EC" id="5.5.1.2" evidence="3"/>
<gene>
    <name evidence="3" type="primary">pcaB</name>
    <name evidence="3" type="ORF">NYZ99_12270</name>
</gene>
<dbReference type="Pfam" id="PF00206">
    <property type="entry name" value="Lyase_1"/>
    <property type="match status" value="1"/>
</dbReference>